<proteinExistence type="predicted"/>
<dbReference type="Proteomes" id="UP000193224">
    <property type="component" value="Unassembled WGS sequence"/>
</dbReference>
<sequence>MPVEIRRTLTLVQTTYKEGWKEVAEPTKLVTAAAIIRNPWFGRGHVEDLSPEIKEHGPVLGKMLTDMILKETGGTVEGYGKASVVGMGGEVEHAQALTHTLWFGNQYRDAVNAKSYLVFSNTRGAAGTSLMIPLMDKDDGGRRSHYQTIHTSIPDAPAEDEMVVALGASLGGHPNHRIGDRYADLKEMGRDVDNPAGV</sequence>
<protein>
    <recommendedName>
        <fullName evidence="3">Amino acid synthesis</fullName>
    </recommendedName>
</protein>
<dbReference type="AlphaFoldDB" id="A0A1X7BRF9"/>
<dbReference type="Gene3D" id="3.30.1330.110">
    <property type="entry name" value="BB2672"/>
    <property type="match status" value="1"/>
</dbReference>
<dbReference type="OrthoDB" id="9803312at2"/>
<reference evidence="1 2" key="1">
    <citation type="submission" date="2017-03" db="EMBL/GenBank/DDBJ databases">
        <authorList>
            <person name="Afonso C.L."/>
            <person name="Miller P.J."/>
            <person name="Scott M.A."/>
            <person name="Spackman E."/>
            <person name="Goraichik I."/>
            <person name="Dimitrov K.M."/>
            <person name="Suarez D.L."/>
            <person name="Swayne D.E."/>
        </authorList>
    </citation>
    <scope>NUCLEOTIDE SEQUENCE [LARGE SCALE GENOMIC DNA]</scope>
    <source>
        <strain evidence="1 2">CECT 7745</strain>
    </source>
</reference>
<dbReference type="SUPFAM" id="SSF160519">
    <property type="entry name" value="BB2672-like"/>
    <property type="match status" value="1"/>
</dbReference>
<keyword evidence="2" id="KW-1185">Reference proteome</keyword>
<dbReference type="RefSeq" id="WP_085800171.1">
    <property type="nucleotide sequence ID" value="NZ_FWXB01000006.1"/>
</dbReference>
<gene>
    <name evidence="1" type="ORF">ROA7745_02045</name>
</gene>
<organism evidence="1 2">
    <name type="scientific">Roseovarius aestuarii</name>
    <dbReference type="NCBI Taxonomy" id="475083"/>
    <lineage>
        <taxon>Bacteria</taxon>
        <taxon>Pseudomonadati</taxon>
        <taxon>Pseudomonadota</taxon>
        <taxon>Alphaproteobacteria</taxon>
        <taxon>Rhodobacterales</taxon>
        <taxon>Roseobacteraceae</taxon>
        <taxon>Roseovarius</taxon>
    </lineage>
</organism>
<evidence type="ECO:0008006" key="3">
    <source>
        <dbReference type="Google" id="ProtNLM"/>
    </source>
</evidence>
<name>A0A1X7BRF9_9RHOB</name>
<dbReference type="InterPro" id="IPR009569">
    <property type="entry name" value="AA_synth_put"/>
</dbReference>
<evidence type="ECO:0000313" key="1">
    <source>
        <dbReference type="EMBL" id="SMC12222.1"/>
    </source>
</evidence>
<dbReference type="EMBL" id="FWXB01000006">
    <property type="protein sequence ID" value="SMC12222.1"/>
    <property type="molecule type" value="Genomic_DNA"/>
</dbReference>
<dbReference type="InterPro" id="IPR035936">
    <property type="entry name" value="BB2672"/>
</dbReference>
<dbReference type="Pfam" id="PF06684">
    <property type="entry name" value="AA_synth"/>
    <property type="match status" value="1"/>
</dbReference>
<accession>A0A1X7BRF9</accession>
<evidence type="ECO:0000313" key="2">
    <source>
        <dbReference type="Proteomes" id="UP000193224"/>
    </source>
</evidence>